<proteinExistence type="predicted"/>
<organism evidence="1">
    <name type="scientific">marine sediment metagenome</name>
    <dbReference type="NCBI Taxonomy" id="412755"/>
    <lineage>
        <taxon>unclassified sequences</taxon>
        <taxon>metagenomes</taxon>
        <taxon>ecological metagenomes</taxon>
    </lineage>
</organism>
<protein>
    <submittedName>
        <fullName evidence="1">Uncharacterized protein</fullName>
    </submittedName>
</protein>
<comment type="caution">
    <text evidence="1">The sequence shown here is derived from an EMBL/GenBank/DDBJ whole genome shotgun (WGS) entry which is preliminary data.</text>
</comment>
<gene>
    <name evidence="1" type="ORF">LCGC14_2282900</name>
</gene>
<evidence type="ECO:0000313" key="1">
    <source>
        <dbReference type="EMBL" id="KKL52696.1"/>
    </source>
</evidence>
<dbReference type="AlphaFoldDB" id="A0A0F9DFY1"/>
<dbReference type="EMBL" id="LAZR01031801">
    <property type="protein sequence ID" value="KKL52696.1"/>
    <property type="molecule type" value="Genomic_DNA"/>
</dbReference>
<name>A0A0F9DFY1_9ZZZZ</name>
<reference evidence="1" key="1">
    <citation type="journal article" date="2015" name="Nature">
        <title>Complex archaea that bridge the gap between prokaryotes and eukaryotes.</title>
        <authorList>
            <person name="Spang A."/>
            <person name="Saw J.H."/>
            <person name="Jorgensen S.L."/>
            <person name="Zaremba-Niedzwiedzka K."/>
            <person name="Martijn J."/>
            <person name="Lind A.E."/>
            <person name="van Eijk R."/>
            <person name="Schleper C."/>
            <person name="Guy L."/>
            <person name="Ettema T.J."/>
        </authorList>
    </citation>
    <scope>NUCLEOTIDE SEQUENCE</scope>
</reference>
<accession>A0A0F9DFY1</accession>
<sequence length="75" mass="8552">MMLQTELDVFLPRAKDTIYHSVIERYLQGANPVAFKEVIVWGNKTRSFRCQAVVDGEVFGHVFKIDVANETLLPV</sequence>